<dbReference type="Proteomes" id="UP000033085">
    <property type="component" value="Chromosome"/>
</dbReference>
<evidence type="ECO:0000313" key="23">
    <source>
        <dbReference type="Proteomes" id="UP000278715"/>
    </source>
</evidence>
<evidence type="ECO:0000313" key="9">
    <source>
        <dbReference type="EMBL" id="AZF77443.1"/>
    </source>
</evidence>
<feature type="transmembrane region" description="Helical" evidence="1">
    <location>
        <begin position="32"/>
        <end position="54"/>
    </location>
</feature>
<dbReference type="KEGG" id="ssof:SULC_0004"/>
<dbReference type="Proteomes" id="UP000275843">
    <property type="component" value="Chromosome"/>
</dbReference>
<dbReference type="KEGG" id="ssoa:SULA_0004"/>
<feature type="transmembrane region" description="Helical" evidence="1">
    <location>
        <begin position="183"/>
        <end position="202"/>
    </location>
</feature>
<reference evidence="13" key="3">
    <citation type="submission" date="2016-04" db="EMBL/GenBank/DDBJ databases">
        <authorList>
            <person name="Evans L.H."/>
            <person name="Alamgir A."/>
            <person name="Owens N."/>
            <person name="Weber N.D."/>
            <person name="Virtaneva K."/>
            <person name="Barbian K."/>
            <person name="Babar A."/>
            <person name="Rosenke K."/>
        </authorList>
    </citation>
    <scope>NUCLEOTIDE SEQUENCE</scope>
    <source>
        <strain evidence="13">P1</strain>
    </source>
</reference>
<evidence type="ECO:0000313" key="24">
    <source>
        <dbReference type="Proteomes" id="UP000282269"/>
    </source>
</evidence>
<dbReference type="AlphaFoldDB" id="A0A0E3K9U9"/>
<evidence type="ECO:0000313" key="21">
    <source>
        <dbReference type="Proteomes" id="UP000273443"/>
    </source>
</evidence>
<dbReference type="EMBL" id="CP033235">
    <property type="protein sequence ID" value="AZF66975.1"/>
    <property type="molecule type" value="Genomic_DNA"/>
</dbReference>
<dbReference type="Proteomes" id="UP000033057">
    <property type="component" value="Chromosome"/>
</dbReference>
<evidence type="ECO:0000313" key="25">
    <source>
        <dbReference type="Proteomes" id="UP000594632"/>
    </source>
</evidence>
<evidence type="ECO:0000313" key="3">
    <source>
        <dbReference type="EMBL" id="AKA75162.1"/>
    </source>
</evidence>
<evidence type="ECO:0000313" key="15">
    <source>
        <dbReference type="Proteomes" id="UP000033085"/>
    </source>
</evidence>
<dbReference type="OMA" id="MSTVGFF"/>
<reference evidence="14 15" key="1">
    <citation type="journal article" date="2015" name="Genome Announc.">
        <title>Complete Genome Sequence of Sulfolobus solfataricus Strain 98/2 and Evolved Derivatives.</title>
        <authorList>
            <person name="McCarthy S."/>
            <person name="Gradnigo J."/>
            <person name="Johnson T."/>
            <person name="Payne S."/>
            <person name="Lipzen A."/>
            <person name="Martin J."/>
            <person name="Schackwitz W."/>
            <person name="Moriyama E."/>
            <person name="Blum P."/>
        </authorList>
    </citation>
    <scope>NUCLEOTIDE SEQUENCE [LARGE SCALE GENOMIC DNA]</scope>
    <source>
        <strain evidence="14">98/2 SULC</strain>
        <strain evidence="2">SARC-B</strain>
        <strain evidence="3">SARC-C</strain>
        <strain evidence="4 16">SULA</strain>
        <strain evidence="15">SULB</strain>
    </source>
</reference>
<dbReference type="EMBL" id="CP011055">
    <property type="protein sequence ID" value="AKA72462.1"/>
    <property type="molecule type" value="Genomic_DNA"/>
</dbReference>
<keyword evidence="1" id="KW-0472">Membrane</keyword>
<sequence length="281" mass="30271">MNIQRISVIIVSAQTSISQALSGIATSIIDAIPSIILFVIILLVGYIIGNIVAYSIRTFLGRIFREEHVRASVDIIAGTVKALIILIALSIALSFLQLGAASGYIQQIANYLPKLAGAIVLLTIGLTLVNILVDYMQRQIGARSQDDLITAIFNVLRFGLYAAIITVAAALAIFSVIPYVDPYVFYAVILGAVILYAAYALIDKVLVPFANSNPDLAYVANYGRFILYIIVLLIAIAIIVEPFGNVTSIIYALSWGLAIAFAIALIPLVIALVKKFLAEIK</sequence>
<dbReference type="EMBL" id="CP011057">
    <property type="protein sequence ID" value="AKA77854.1"/>
    <property type="molecule type" value="Genomic_DNA"/>
</dbReference>
<dbReference type="EMBL" id="CP033238">
    <property type="protein sequence ID" value="AZF74835.1"/>
    <property type="molecule type" value="Genomic_DNA"/>
</dbReference>
<evidence type="ECO:0000313" key="18">
    <source>
        <dbReference type="Proteomes" id="UP000267993"/>
    </source>
</evidence>
<dbReference type="EMBL" id="CP033240">
    <property type="protein sequence ID" value="AZF80049.1"/>
    <property type="molecule type" value="Genomic_DNA"/>
</dbReference>
<dbReference type="EMBL" id="CP033239">
    <property type="protein sequence ID" value="AZF77443.1"/>
    <property type="molecule type" value="Genomic_DNA"/>
</dbReference>
<dbReference type="Pfam" id="PF05552">
    <property type="entry name" value="MS_channel_1st_1"/>
    <property type="match status" value="2"/>
</dbReference>
<dbReference type="EMBL" id="CP033237">
    <property type="protein sequence ID" value="AZF72215.1"/>
    <property type="molecule type" value="Genomic_DNA"/>
</dbReference>
<evidence type="ECO:0000313" key="11">
    <source>
        <dbReference type="EMBL" id="AZF82657.1"/>
    </source>
</evidence>
<dbReference type="OrthoDB" id="37156at2157"/>
<dbReference type="InterPro" id="IPR008910">
    <property type="entry name" value="MSC_TM_helix"/>
</dbReference>
<keyword evidence="1" id="KW-0812">Transmembrane</keyword>
<evidence type="ECO:0000313" key="12">
    <source>
        <dbReference type="EMBL" id="QPG49485.1"/>
    </source>
</evidence>
<evidence type="ECO:0000313" key="20">
    <source>
        <dbReference type="Proteomes" id="UP000273194"/>
    </source>
</evidence>
<dbReference type="Proteomes" id="UP000273443">
    <property type="component" value="Chromosome"/>
</dbReference>
<evidence type="ECO:0000313" key="16">
    <source>
        <dbReference type="Proteomes" id="UP000033106"/>
    </source>
</evidence>
<reference evidence="3" key="5">
    <citation type="submission" date="2018-10" db="EMBL/GenBank/DDBJ databases">
        <authorList>
            <person name="McCarthy S."/>
            <person name="Gradnigo J."/>
            <person name="Johnson T."/>
            <person name="Payne S."/>
            <person name="Lipzen A."/>
            <person name="Schackwitz W."/>
            <person name="Martin J."/>
            <person name="Moriyama E."/>
            <person name="Blum P."/>
        </authorList>
    </citation>
    <scope>NUCLEOTIDE SEQUENCE</scope>
    <source>
        <strain evidence="2">SARC-B</strain>
        <strain evidence="3">SARC-C</strain>
        <strain evidence="4">SULA</strain>
    </source>
</reference>
<dbReference type="Proteomes" id="UP000282269">
    <property type="component" value="Chromosome"/>
</dbReference>
<evidence type="ECO:0000313" key="4">
    <source>
        <dbReference type="EMBL" id="AKA77854.1"/>
    </source>
</evidence>
<evidence type="ECO:0000256" key="1">
    <source>
        <dbReference type="SAM" id="Phobius"/>
    </source>
</evidence>
<dbReference type="EMBL" id="LT549890">
    <property type="protein sequence ID" value="SAI85884.1"/>
    <property type="molecule type" value="Genomic_DNA"/>
</dbReference>
<evidence type="ECO:0000313" key="22">
    <source>
        <dbReference type="Proteomes" id="UP000275843"/>
    </source>
</evidence>
<dbReference type="GeneID" id="1453686"/>
<evidence type="ECO:0000313" key="5">
    <source>
        <dbReference type="EMBL" id="AZF66975.1"/>
    </source>
</evidence>
<feature type="transmembrane region" description="Helical" evidence="1">
    <location>
        <begin position="115"/>
        <end position="133"/>
    </location>
</feature>
<dbReference type="Proteomes" id="UP000594632">
    <property type="component" value="Chromosome"/>
</dbReference>
<feature type="transmembrane region" description="Helical" evidence="1">
    <location>
        <begin position="154"/>
        <end position="177"/>
    </location>
</feature>
<name>A0A0E3K9U9_SACSO</name>
<keyword evidence="1" id="KW-1133">Transmembrane helix</keyword>
<dbReference type="Proteomes" id="UP000273194">
    <property type="component" value="Chromosome"/>
</dbReference>
<evidence type="ECO:0000313" key="14">
    <source>
        <dbReference type="Proteomes" id="UP000033057"/>
    </source>
</evidence>
<dbReference type="EMBL" id="CP033236">
    <property type="protein sequence ID" value="AZF69595.1"/>
    <property type="molecule type" value="Genomic_DNA"/>
</dbReference>
<dbReference type="Proteomes" id="UP000267993">
    <property type="component" value="Chromosome"/>
</dbReference>
<dbReference type="KEGG" id="ssol:SULB_0005"/>
<evidence type="ECO:0000313" key="10">
    <source>
        <dbReference type="EMBL" id="AZF80049.1"/>
    </source>
</evidence>
<dbReference type="Proteomes" id="UP000278715">
    <property type="component" value="Chromosome"/>
</dbReference>
<feature type="transmembrane region" description="Helical" evidence="1">
    <location>
        <begin position="222"/>
        <end position="243"/>
    </location>
</feature>
<organism evidence="3 14">
    <name type="scientific">Saccharolobus solfataricus</name>
    <name type="common">Sulfolobus solfataricus</name>
    <dbReference type="NCBI Taxonomy" id="2287"/>
    <lineage>
        <taxon>Archaea</taxon>
        <taxon>Thermoproteota</taxon>
        <taxon>Thermoprotei</taxon>
        <taxon>Sulfolobales</taxon>
        <taxon>Sulfolobaceae</taxon>
        <taxon>Saccharolobus</taxon>
    </lineage>
</organism>
<evidence type="ECO:0000313" key="8">
    <source>
        <dbReference type="EMBL" id="AZF74835.1"/>
    </source>
</evidence>
<evidence type="ECO:0000313" key="7">
    <source>
        <dbReference type="EMBL" id="AZF72215.1"/>
    </source>
</evidence>
<dbReference type="RefSeq" id="WP_010923799.1">
    <property type="nucleotide sequence ID" value="NZ_CP011055.2"/>
</dbReference>
<evidence type="ECO:0000313" key="2">
    <source>
        <dbReference type="EMBL" id="AKA72462.1"/>
    </source>
</evidence>
<dbReference type="Proteomes" id="UP000269431">
    <property type="component" value="Chromosome"/>
</dbReference>
<evidence type="ECO:0000313" key="6">
    <source>
        <dbReference type="EMBL" id="AZF69595.1"/>
    </source>
</evidence>
<accession>A0A0E3K9U9</accession>
<dbReference type="Proteomes" id="UP000076770">
    <property type="component" value="Chromosome i"/>
</dbReference>
<feature type="transmembrane region" description="Helical" evidence="1">
    <location>
        <begin position="249"/>
        <end position="273"/>
    </location>
</feature>
<protein>
    <submittedName>
        <fullName evidence="3">Uncharacterized protein</fullName>
    </submittedName>
</protein>
<dbReference type="EMBL" id="CP050869">
    <property type="protein sequence ID" value="QPG49485.1"/>
    <property type="molecule type" value="Genomic_DNA"/>
</dbReference>
<reference evidence="18 19" key="4">
    <citation type="journal article" date="2018" name="Proc. Natl. Acad. Sci. U.S.A.">
        <title>Nonmutational mechanism of inheritance in the Archaeon Sulfolobus solfataricus.</title>
        <authorList>
            <person name="Payne S."/>
            <person name="McCarthy S."/>
            <person name="Johnson T."/>
            <person name="North E."/>
            <person name="Blum P."/>
        </authorList>
    </citation>
    <scope>NUCLEOTIDE SEQUENCE [LARGE SCALE GENOMIC DNA]</scope>
    <source>
        <strain evidence="6 18">SARC-H</strain>
        <strain evidence="7 22">SARC-I</strain>
        <strain evidence="9 23">SARC-N</strain>
        <strain evidence="10 24">SARC-O</strain>
        <strain evidence="11 19">SUL120</strain>
        <strain evidence="5 20">SULG</strain>
        <strain evidence="8 21">SULM</strain>
    </source>
</reference>
<reference evidence="17" key="2">
    <citation type="submission" date="2016-04" db="EMBL/GenBank/DDBJ databases">
        <authorList>
            <person name="Shah S.A."/>
            <person name="Garrett R.A."/>
        </authorList>
    </citation>
    <scope>NUCLEOTIDE SEQUENCE [LARGE SCALE GENOMIC DNA]</scope>
    <source>
        <strain evidence="17">ATCC 35091 / DSM 1616 / JCM 8930 / NBRC 15331 / P1</strain>
    </source>
</reference>
<evidence type="ECO:0000313" key="19">
    <source>
        <dbReference type="Proteomes" id="UP000269431"/>
    </source>
</evidence>
<gene>
    <name evidence="12" type="ORF">HFC64_06330</name>
    <name evidence="13" type="ORF">SSOP1_2330</name>
    <name evidence="4" type="ORF">SULA_0004</name>
    <name evidence="2" type="ORF">SULB_0005</name>
    <name evidence="3" type="ORF">SULC_0004</name>
    <name evidence="5" type="ORF">SULG_00025</name>
    <name evidence="6" type="ORF">SULH_00025</name>
    <name evidence="7" type="ORF">SULI_00025</name>
    <name evidence="8" type="ORF">SULM_00025</name>
    <name evidence="9" type="ORF">SULN_00025</name>
    <name evidence="10" type="ORF">SULO_00025</name>
    <name evidence="11" type="ORF">SULZ_00025</name>
</gene>
<proteinExistence type="predicted"/>
<reference evidence="12 25" key="6">
    <citation type="journal article" date="2020" name="Nat. Commun.">
        <title>The structures of two archaeal type IV pili illuminate evolutionary relationships.</title>
        <authorList>
            <person name="Wang F."/>
            <person name="Baquero D.P."/>
            <person name="Su Z."/>
            <person name="Beltran L.C."/>
            <person name="Prangishvili D."/>
            <person name="Krupovic M."/>
            <person name="Egelman E.H."/>
        </authorList>
    </citation>
    <scope>NUCLEOTIDE SEQUENCE [LARGE SCALE GENOMIC DNA]</scope>
    <source>
        <strain evidence="12 25">POZ149</strain>
    </source>
</reference>
<dbReference type="EMBL" id="CP033241">
    <property type="protein sequence ID" value="AZF82657.1"/>
    <property type="molecule type" value="Genomic_DNA"/>
</dbReference>
<dbReference type="GeneID" id="44127922"/>
<dbReference type="EMBL" id="CP011056">
    <property type="protein sequence ID" value="AKA75162.1"/>
    <property type="molecule type" value="Genomic_DNA"/>
</dbReference>
<dbReference type="PATRIC" id="fig|2287.6.peg.5"/>
<feature type="transmembrane region" description="Helical" evidence="1">
    <location>
        <begin position="75"/>
        <end position="95"/>
    </location>
</feature>
<evidence type="ECO:0000313" key="13">
    <source>
        <dbReference type="EMBL" id="SAI85884.1"/>
    </source>
</evidence>
<evidence type="ECO:0000313" key="17">
    <source>
        <dbReference type="Proteomes" id="UP000076770"/>
    </source>
</evidence>
<dbReference type="Proteomes" id="UP000033106">
    <property type="component" value="Chromosome"/>
</dbReference>